<dbReference type="STRING" id="33039.ERS852502_00357"/>
<accession>D4LZY0</accession>
<dbReference type="KEGG" id="rto:RTO_29200"/>
<proteinExistence type="predicted"/>
<evidence type="ECO:0000313" key="3">
    <source>
        <dbReference type="Proteomes" id="UP000008956"/>
    </source>
</evidence>
<dbReference type="Gene3D" id="3.40.630.30">
    <property type="match status" value="1"/>
</dbReference>
<reference evidence="2 3" key="2">
    <citation type="submission" date="2010-03" db="EMBL/GenBank/DDBJ databases">
        <authorList>
            <person name="Pajon A."/>
        </authorList>
    </citation>
    <scope>NUCLEOTIDE SEQUENCE [LARGE SCALE GENOMIC DNA]</scope>
    <source>
        <strain evidence="2 3">L2-14</strain>
    </source>
</reference>
<organism evidence="2 3">
    <name type="scientific">[Ruminococcus] torques L2-14</name>
    <dbReference type="NCBI Taxonomy" id="657313"/>
    <lineage>
        <taxon>Bacteria</taxon>
        <taxon>Bacillati</taxon>
        <taxon>Bacillota</taxon>
        <taxon>Clostridia</taxon>
        <taxon>Lachnospirales</taxon>
        <taxon>Lachnospiraceae</taxon>
        <taxon>Mediterraneibacter</taxon>
    </lineage>
</organism>
<sequence>MIIRKYTEKDISEMVHIWNEVVEDGEAFPQEEFLDDKTGVEFFAAQTYCGVADNNGKIVGLYILHPNNIGRCGHIANSSYAVDSAYRGQHIGEKLVSDCLVQAKLHDFKILQFNAVVENNVHARHLYERLGFVQIGTVPNGFRMKDGTYQNICLYYKEV</sequence>
<evidence type="ECO:0000259" key="1">
    <source>
        <dbReference type="PROSITE" id="PS51186"/>
    </source>
</evidence>
<keyword evidence="2" id="KW-0808">Transferase</keyword>
<dbReference type="EMBL" id="FP929055">
    <property type="protein sequence ID" value="CBL27340.1"/>
    <property type="molecule type" value="Genomic_DNA"/>
</dbReference>
<dbReference type="SUPFAM" id="SSF55729">
    <property type="entry name" value="Acyl-CoA N-acyltransferases (Nat)"/>
    <property type="match status" value="1"/>
</dbReference>
<dbReference type="Pfam" id="PF00583">
    <property type="entry name" value="Acetyltransf_1"/>
    <property type="match status" value="1"/>
</dbReference>
<dbReference type="PROSITE" id="PS51186">
    <property type="entry name" value="GNAT"/>
    <property type="match status" value="1"/>
</dbReference>
<dbReference type="RefSeq" id="WP_015529899.1">
    <property type="nucleotide sequence ID" value="NC_021015.1"/>
</dbReference>
<dbReference type="PATRIC" id="fig|657313.3.peg.2805"/>
<dbReference type="CDD" id="cd04301">
    <property type="entry name" value="NAT_SF"/>
    <property type="match status" value="1"/>
</dbReference>
<name>D4LZY0_9FIRM</name>
<dbReference type="InterPro" id="IPR016181">
    <property type="entry name" value="Acyl_CoA_acyltransferase"/>
</dbReference>
<reference evidence="2 3" key="1">
    <citation type="submission" date="2010-03" db="EMBL/GenBank/DDBJ databases">
        <title>The genome sequence of Ruminococcus torques L2-14.</title>
        <authorList>
            <consortium name="metaHIT consortium -- http://www.metahit.eu/"/>
            <person name="Pajon A."/>
            <person name="Turner K."/>
            <person name="Parkhill J."/>
            <person name="Duncan S."/>
            <person name="Flint H."/>
        </authorList>
    </citation>
    <scope>NUCLEOTIDE SEQUENCE [LARGE SCALE GENOMIC DNA]</scope>
    <source>
        <strain evidence="2 3">L2-14</strain>
    </source>
</reference>
<dbReference type="PANTHER" id="PTHR43138:SF1">
    <property type="entry name" value="N-ACETYLTRANSFERASE ACA1"/>
    <property type="match status" value="1"/>
</dbReference>
<dbReference type="GO" id="GO:0016747">
    <property type="term" value="F:acyltransferase activity, transferring groups other than amino-acyl groups"/>
    <property type="evidence" value="ECO:0007669"/>
    <property type="project" value="InterPro"/>
</dbReference>
<dbReference type="PANTHER" id="PTHR43138">
    <property type="entry name" value="ACETYLTRANSFERASE, GNAT FAMILY"/>
    <property type="match status" value="1"/>
</dbReference>
<dbReference type="HOGENOM" id="CLU_013985_42_2_9"/>
<evidence type="ECO:0000313" key="2">
    <source>
        <dbReference type="EMBL" id="CBL27340.1"/>
    </source>
</evidence>
<dbReference type="InterPro" id="IPR000182">
    <property type="entry name" value="GNAT_dom"/>
</dbReference>
<feature type="domain" description="N-acetyltransferase" evidence="1">
    <location>
        <begin position="1"/>
        <end position="156"/>
    </location>
</feature>
<dbReference type="Proteomes" id="UP000008956">
    <property type="component" value="Chromosome"/>
</dbReference>
<dbReference type="InterPro" id="IPR052742">
    <property type="entry name" value="Mito_N-acetyltransferase"/>
</dbReference>
<dbReference type="AlphaFoldDB" id="D4LZY0"/>
<protein>
    <submittedName>
        <fullName evidence="2">Acetyltransferases</fullName>
    </submittedName>
</protein>
<gene>
    <name evidence="2" type="ORF">RTO_29200</name>
</gene>